<comment type="caution">
    <text evidence="1">The sequence shown here is derived from an EMBL/GenBank/DDBJ whole genome shotgun (WGS) entry which is preliminary data.</text>
</comment>
<evidence type="ECO:0008006" key="3">
    <source>
        <dbReference type="Google" id="ProtNLM"/>
    </source>
</evidence>
<dbReference type="EMBL" id="PKTG01000141">
    <property type="protein sequence ID" value="PLX15333.1"/>
    <property type="molecule type" value="Genomic_DNA"/>
</dbReference>
<dbReference type="SUPFAM" id="SSF53335">
    <property type="entry name" value="S-adenosyl-L-methionine-dependent methyltransferases"/>
    <property type="match status" value="1"/>
</dbReference>
<proteinExistence type="predicted"/>
<sequence>MFEDRRFTIPRNWSNKELKKFSYLFNGDVINVSGWRDKDKEGNDYKDYFKNARSYTISNFESKKRGFQGKENEFFLDLSEDLPQNLINKYDVVFNHTVLEHILDFKKAFKNLCLLSKDVVILVVPFIQEMHGEYGDFWRFTPEAIKILFKKNKMKVLYSCFNTNKLSSVYLFFVATKTSGKWEKKIHRKYSHKYFERYLFLKKEKYVGASSIKNNLLIRTNFLLKKVLKIVKKLTKSK</sequence>
<accession>A0A2N5Z9I1</accession>
<reference evidence="1 2" key="1">
    <citation type="submission" date="2017-11" db="EMBL/GenBank/DDBJ databases">
        <title>Genome-resolved metagenomics identifies genetic mobility, metabolic interactions, and unexpected diversity in perchlorate-reducing communities.</title>
        <authorList>
            <person name="Barnum T.P."/>
            <person name="Figueroa I.A."/>
            <person name="Carlstrom C.I."/>
            <person name="Lucas L.N."/>
            <person name="Engelbrektson A.L."/>
            <person name="Coates J.D."/>
        </authorList>
    </citation>
    <scope>NUCLEOTIDE SEQUENCE [LARGE SCALE GENOMIC DNA]</scope>
    <source>
        <strain evidence="1">BM706</strain>
    </source>
</reference>
<dbReference type="AlphaFoldDB" id="A0A2N5Z9I1"/>
<dbReference type="InterPro" id="IPR029063">
    <property type="entry name" value="SAM-dependent_MTases_sf"/>
</dbReference>
<organism evidence="1 2">
    <name type="scientific">Muiribacterium halophilum</name>
    <dbReference type="NCBI Taxonomy" id="2053465"/>
    <lineage>
        <taxon>Bacteria</taxon>
        <taxon>Candidatus Muiribacteriota</taxon>
        <taxon>Candidatus Muiribacteriia</taxon>
        <taxon>Candidatus Muiribacteriales</taxon>
        <taxon>Candidatus Muiribacteriaceae</taxon>
        <taxon>Candidatus Muiribacterium</taxon>
    </lineage>
</organism>
<dbReference type="Proteomes" id="UP000234857">
    <property type="component" value="Unassembled WGS sequence"/>
</dbReference>
<protein>
    <recommendedName>
        <fullName evidence="3">Methyltransferase type 11 domain-containing protein</fullName>
    </recommendedName>
</protein>
<evidence type="ECO:0000313" key="1">
    <source>
        <dbReference type="EMBL" id="PLX15333.1"/>
    </source>
</evidence>
<gene>
    <name evidence="1" type="ORF">C0601_13210</name>
</gene>
<name>A0A2N5Z9I1_MUIH1</name>
<evidence type="ECO:0000313" key="2">
    <source>
        <dbReference type="Proteomes" id="UP000234857"/>
    </source>
</evidence>
<dbReference type="Gene3D" id="3.40.50.150">
    <property type="entry name" value="Vaccinia Virus protein VP39"/>
    <property type="match status" value="1"/>
</dbReference>